<feature type="compositionally biased region" description="Acidic residues" evidence="1">
    <location>
        <begin position="252"/>
        <end position="263"/>
    </location>
</feature>
<sequence>MAASKRNNQPEDKAPRRSSRTRNEPDRFFIPVSPAKPKKSSSTKGRGRKEAAVKTAAATRAKKEKPKKAAKARKAAKKADEPKPKASRKRARQVEPDQEDEPRSKRSRVVANMPRRQIGTRAHPVSPPPSPSPEPSTKDESEEDRASTAPTEIEPEVVGTGTMPDLHSNPHLDQNLSFHGLPAALPHQVPVAPAPPAAQGAPPLVPHTPPPVPNPIFAHAATPPAQPQSPLPPIDHGDPSQVQNAILGLVPQEDEPDEHDDEPPQVLFASPLARGYAFVYLGNQQ</sequence>
<feature type="region of interest" description="Disordered" evidence="1">
    <location>
        <begin position="1"/>
        <end position="265"/>
    </location>
</feature>
<reference evidence="3" key="2">
    <citation type="submission" date="2015-01" db="EMBL/GenBank/DDBJ databases">
        <title>Evolutionary Origins and Diversification of the Mycorrhizal Mutualists.</title>
        <authorList>
            <consortium name="DOE Joint Genome Institute"/>
            <consortium name="Mycorrhizal Genomics Consortium"/>
            <person name="Kohler A."/>
            <person name="Kuo A."/>
            <person name="Nagy L.G."/>
            <person name="Floudas D."/>
            <person name="Copeland A."/>
            <person name="Barry K.W."/>
            <person name="Cichocki N."/>
            <person name="Veneault-Fourrey C."/>
            <person name="LaButti K."/>
            <person name="Lindquist E.A."/>
            <person name="Lipzen A."/>
            <person name="Lundell T."/>
            <person name="Morin E."/>
            <person name="Murat C."/>
            <person name="Riley R."/>
            <person name="Ohm R."/>
            <person name="Sun H."/>
            <person name="Tunlid A."/>
            <person name="Henrissat B."/>
            <person name="Grigoriev I.V."/>
            <person name="Hibbett D.S."/>
            <person name="Martin F."/>
        </authorList>
    </citation>
    <scope>NUCLEOTIDE SEQUENCE [LARGE SCALE GENOMIC DNA]</scope>
    <source>
        <strain evidence="3">MUT 4182</strain>
    </source>
</reference>
<evidence type="ECO:0000313" key="2">
    <source>
        <dbReference type="EMBL" id="KIO23986.1"/>
    </source>
</evidence>
<accession>A0A0C3QE12</accession>
<dbReference type="OrthoDB" id="10669484at2759"/>
<feature type="compositionally biased region" description="Basic residues" evidence="1">
    <location>
        <begin position="36"/>
        <end position="47"/>
    </location>
</feature>
<feature type="compositionally biased region" description="Basic residues" evidence="1">
    <location>
        <begin position="60"/>
        <end position="76"/>
    </location>
</feature>
<proteinExistence type="predicted"/>
<dbReference type="HOGENOM" id="CLU_977245_0_0_1"/>
<feature type="compositionally biased region" description="Pro residues" evidence="1">
    <location>
        <begin position="125"/>
        <end position="134"/>
    </location>
</feature>
<evidence type="ECO:0000313" key="3">
    <source>
        <dbReference type="Proteomes" id="UP000054248"/>
    </source>
</evidence>
<feature type="compositionally biased region" description="Basic and acidic residues" evidence="1">
    <location>
        <begin position="8"/>
        <end position="27"/>
    </location>
</feature>
<evidence type="ECO:0000256" key="1">
    <source>
        <dbReference type="SAM" id="MobiDB-lite"/>
    </source>
</evidence>
<dbReference type="AlphaFoldDB" id="A0A0C3QE12"/>
<feature type="compositionally biased region" description="Pro residues" evidence="1">
    <location>
        <begin position="203"/>
        <end position="214"/>
    </location>
</feature>
<reference evidence="2 3" key="1">
    <citation type="submission" date="2014-04" db="EMBL/GenBank/DDBJ databases">
        <authorList>
            <consortium name="DOE Joint Genome Institute"/>
            <person name="Kuo A."/>
            <person name="Girlanda M."/>
            <person name="Perotto S."/>
            <person name="Kohler A."/>
            <person name="Nagy L.G."/>
            <person name="Floudas D."/>
            <person name="Copeland A."/>
            <person name="Barry K.W."/>
            <person name="Cichocki N."/>
            <person name="Veneault-Fourrey C."/>
            <person name="LaButti K."/>
            <person name="Lindquist E.A."/>
            <person name="Lipzen A."/>
            <person name="Lundell T."/>
            <person name="Morin E."/>
            <person name="Murat C."/>
            <person name="Sun H."/>
            <person name="Tunlid A."/>
            <person name="Henrissat B."/>
            <person name="Grigoriev I.V."/>
            <person name="Hibbett D.S."/>
            <person name="Martin F."/>
            <person name="Nordberg H.P."/>
            <person name="Cantor M.N."/>
            <person name="Hua S.X."/>
        </authorList>
    </citation>
    <scope>NUCLEOTIDE SEQUENCE [LARGE SCALE GENOMIC DNA]</scope>
    <source>
        <strain evidence="2 3">MUT 4182</strain>
    </source>
</reference>
<feature type="compositionally biased region" description="Pro residues" evidence="1">
    <location>
        <begin position="224"/>
        <end position="233"/>
    </location>
</feature>
<organism evidence="2 3">
    <name type="scientific">Tulasnella calospora MUT 4182</name>
    <dbReference type="NCBI Taxonomy" id="1051891"/>
    <lineage>
        <taxon>Eukaryota</taxon>
        <taxon>Fungi</taxon>
        <taxon>Dikarya</taxon>
        <taxon>Basidiomycota</taxon>
        <taxon>Agaricomycotina</taxon>
        <taxon>Agaricomycetes</taxon>
        <taxon>Cantharellales</taxon>
        <taxon>Tulasnellaceae</taxon>
        <taxon>Tulasnella</taxon>
    </lineage>
</organism>
<keyword evidence="3" id="KW-1185">Reference proteome</keyword>
<protein>
    <submittedName>
        <fullName evidence="2">Uncharacterized protein</fullName>
    </submittedName>
</protein>
<dbReference type="EMBL" id="KN823071">
    <property type="protein sequence ID" value="KIO23986.1"/>
    <property type="molecule type" value="Genomic_DNA"/>
</dbReference>
<dbReference type="Proteomes" id="UP000054248">
    <property type="component" value="Unassembled WGS sequence"/>
</dbReference>
<name>A0A0C3QE12_9AGAM</name>
<feature type="compositionally biased region" description="Low complexity" evidence="1">
    <location>
        <begin position="181"/>
        <end position="202"/>
    </location>
</feature>
<gene>
    <name evidence="2" type="ORF">M407DRAFT_26598</name>
</gene>